<dbReference type="VEuPathDB" id="VectorBase:ISCI002545"/>
<dbReference type="HOGENOM" id="CLU_1983999_0_0_1"/>
<proteinExistence type="predicted"/>
<dbReference type="InParanoid" id="B7PCA9"/>
<reference evidence="1 3" key="1">
    <citation type="submission" date="2008-03" db="EMBL/GenBank/DDBJ databases">
        <title>Annotation of Ixodes scapularis.</title>
        <authorList>
            <consortium name="Ixodes scapularis Genome Project Consortium"/>
            <person name="Caler E."/>
            <person name="Hannick L.I."/>
            <person name="Bidwell S."/>
            <person name="Joardar V."/>
            <person name="Thiagarajan M."/>
            <person name="Amedeo P."/>
            <person name="Galinsky K.J."/>
            <person name="Schobel S."/>
            <person name="Inman J."/>
            <person name="Hostetler J."/>
            <person name="Miller J."/>
            <person name="Hammond M."/>
            <person name="Megy K."/>
            <person name="Lawson D."/>
            <person name="Kodira C."/>
            <person name="Sutton G."/>
            <person name="Meyer J."/>
            <person name="Hill C.A."/>
            <person name="Birren B."/>
            <person name="Nene V."/>
            <person name="Collins F."/>
            <person name="Alarcon-Chaidez F."/>
            <person name="Wikel S."/>
            <person name="Strausberg R."/>
        </authorList>
    </citation>
    <scope>NUCLEOTIDE SEQUENCE [LARGE SCALE GENOMIC DNA]</scope>
    <source>
        <strain evidence="3">Wikel</strain>
        <strain evidence="1">Wikel colony</strain>
    </source>
</reference>
<keyword evidence="3" id="KW-1185">Reference proteome</keyword>
<dbReference type="EMBL" id="DS682648">
    <property type="protein sequence ID" value="EEC04231.1"/>
    <property type="molecule type" value="Genomic_DNA"/>
</dbReference>
<accession>B7PCA9</accession>
<dbReference type="VEuPathDB" id="VectorBase:ISCW002545"/>
<dbReference type="EnsemblMetazoa" id="ISCW002545-RA">
    <property type="protein sequence ID" value="ISCW002545-PA"/>
    <property type="gene ID" value="ISCW002545"/>
</dbReference>
<dbReference type="EMBL" id="ABJB011107938">
    <property type="status" value="NOT_ANNOTATED_CDS"/>
    <property type="molecule type" value="Genomic_DNA"/>
</dbReference>
<sequence>MFCFLFLSVRPATRIELRSRRRLSISTSGRRLLKRCADVFSNVVQTSSQTLCRRLLRRCADVSSVQCRDDVFSEVVSTFLQFNIGKTPSQTSCRRLFISNFKRRLLKRRVDTSSVQRRDNVFSNFL</sequence>
<evidence type="ECO:0000313" key="1">
    <source>
        <dbReference type="EMBL" id="EEC04231.1"/>
    </source>
</evidence>
<organism>
    <name type="scientific">Ixodes scapularis</name>
    <name type="common">Black-legged tick</name>
    <name type="synonym">Deer tick</name>
    <dbReference type="NCBI Taxonomy" id="6945"/>
    <lineage>
        <taxon>Eukaryota</taxon>
        <taxon>Metazoa</taxon>
        <taxon>Ecdysozoa</taxon>
        <taxon>Arthropoda</taxon>
        <taxon>Chelicerata</taxon>
        <taxon>Arachnida</taxon>
        <taxon>Acari</taxon>
        <taxon>Parasitiformes</taxon>
        <taxon>Ixodida</taxon>
        <taxon>Ixodoidea</taxon>
        <taxon>Ixodidae</taxon>
        <taxon>Ixodinae</taxon>
        <taxon>Ixodes</taxon>
    </lineage>
</organism>
<name>B7PCA9_IXOSC</name>
<evidence type="ECO:0000313" key="2">
    <source>
        <dbReference type="EnsemblMetazoa" id="ISCW002545-PA"/>
    </source>
</evidence>
<evidence type="ECO:0000313" key="3">
    <source>
        <dbReference type="Proteomes" id="UP000001555"/>
    </source>
</evidence>
<dbReference type="PaxDb" id="6945-B7PCA9"/>
<dbReference type="AlphaFoldDB" id="B7PCA9"/>
<gene>
    <name evidence="1" type="ORF">IscW_ISCW002545</name>
</gene>
<reference evidence="2" key="2">
    <citation type="submission" date="2020-05" db="UniProtKB">
        <authorList>
            <consortium name="EnsemblMetazoa"/>
        </authorList>
    </citation>
    <scope>IDENTIFICATION</scope>
    <source>
        <strain evidence="2">wikel</strain>
    </source>
</reference>
<dbReference type="Proteomes" id="UP000001555">
    <property type="component" value="Unassembled WGS sequence"/>
</dbReference>
<protein>
    <submittedName>
        <fullName evidence="1 2">Uncharacterized protein</fullName>
    </submittedName>
</protein>